<dbReference type="NCBIfam" id="TIGR00756">
    <property type="entry name" value="PPR"/>
    <property type="match status" value="6"/>
</dbReference>
<dbReference type="InterPro" id="IPR011990">
    <property type="entry name" value="TPR-like_helical_dom_sf"/>
</dbReference>
<dbReference type="Gene3D" id="1.25.40.10">
    <property type="entry name" value="Tetratricopeptide repeat domain"/>
    <property type="match status" value="4"/>
</dbReference>
<dbReference type="EMBL" id="OX451740">
    <property type="protein sequence ID" value="CAI8612639.1"/>
    <property type="molecule type" value="Genomic_DNA"/>
</dbReference>
<dbReference type="Pfam" id="PF12854">
    <property type="entry name" value="PPR_1"/>
    <property type="match status" value="2"/>
</dbReference>
<name>A0AAV1AUE9_VICFA</name>
<keyword evidence="5" id="KW-1185">Reference proteome</keyword>
<feature type="repeat" description="PPR" evidence="3">
    <location>
        <begin position="266"/>
        <end position="300"/>
    </location>
</feature>
<evidence type="ECO:0000256" key="3">
    <source>
        <dbReference type="PROSITE-ProRule" id="PRU00708"/>
    </source>
</evidence>
<feature type="repeat" description="PPR" evidence="3">
    <location>
        <begin position="301"/>
        <end position="335"/>
    </location>
</feature>
<dbReference type="PANTHER" id="PTHR47933">
    <property type="entry name" value="PENTATRICOPEPTIDE REPEAT-CONTAINING PROTEIN 1, MITOCHONDRIAL"/>
    <property type="match status" value="1"/>
</dbReference>
<dbReference type="InterPro" id="IPR051240">
    <property type="entry name" value="Mito_RNA-Proc/Resp"/>
</dbReference>
<evidence type="ECO:0000256" key="1">
    <source>
        <dbReference type="ARBA" id="ARBA00007626"/>
    </source>
</evidence>
<comment type="similarity">
    <text evidence="1">Belongs to the PPR family. P subfamily.</text>
</comment>
<dbReference type="PROSITE" id="PS51375">
    <property type="entry name" value="PPR"/>
    <property type="match status" value="6"/>
</dbReference>
<evidence type="ECO:0000256" key="2">
    <source>
        <dbReference type="ARBA" id="ARBA00022737"/>
    </source>
</evidence>
<protein>
    <recommendedName>
        <fullName evidence="6">Pentatricopeptide repeat-containing protein</fullName>
    </recommendedName>
</protein>
<feature type="repeat" description="PPR" evidence="3">
    <location>
        <begin position="378"/>
        <end position="412"/>
    </location>
</feature>
<sequence length="513" mass="56928">MLSLRRILPAHHHPFSTSISAAISANTTTTPSLPQSYKVQPPIKPWPHRLNPKLLSSLISRQHDPNLSLQIFLHAQHHHRPPFSHNPQTYQAILLKLSRFRCFREIETLLTTLRGSPQQFVNYCGEEPLITVIRGYGLAGKPLRALKTFMRIESFGIRSSVRSLNASLNSLVQNKRYRLAFLLFKNYRDRFGVLPNVVSCNVLLKALCKGNEVEVAVRVLDEMPGMGLVPNVVSYTTVLGGYAWRGDMDGAMTVFREILDRGWDPDVTSYTVLVDGFCRLGKLLDAIRVMDVMEENGVEPNEVTYGVMIQAYCKEKRSGEAVNLIEDMLGKDCVPGSELCCNVVDLLCEEGNVERACEGKVLEARNVFDEFGKGSVASLLTYNTLIAGLCEGGKLCEAAKLWDDMVEKGVAANAFTYNMLIKGFCKDGNAKEGIRILEEMLENGCLPNKSTYLILIDGLLLSGGMQQEINKVVSLAMSTGVDDDLWNHFVRPIVGNVDCGAAELDKILLENAV</sequence>
<dbReference type="PANTHER" id="PTHR47933:SF11">
    <property type="entry name" value="PENTATRICOPEPTIDE REPEAT-CONTAINING PROTEIN 2"/>
    <property type="match status" value="1"/>
</dbReference>
<dbReference type="Proteomes" id="UP001157006">
    <property type="component" value="Chromosome 5"/>
</dbReference>
<feature type="repeat" description="PPR" evidence="3">
    <location>
        <begin position="413"/>
        <end position="447"/>
    </location>
</feature>
<evidence type="ECO:0008006" key="6">
    <source>
        <dbReference type="Google" id="ProtNLM"/>
    </source>
</evidence>
<reference evidence="4 5" key="1">
    <citation type="submission" date="2023-01" db="EMBL/GenBank/DDBJ databases">
        <authorList>
            <person name="Kreplak J."/>
        </authorList>
    </citation>
    <scope>NUCLEOTIDE SEQUENCE [LARGE SCALE GENOMIC DNA]</scope>
</reference>
<evidence type="ECO:0000313" key="5">
    <source>
        <dbReference type="Proteomes" id="UP001157006"/>
    </source>
</evidence>
<evidence type="ECO:0000313" key="4">
    <source>
        <dbReference type="EMBL" id="CAI8612639.1"/>
    </source>
</evidence>
<gene>
    <name evidence="4" type="ORF">VFH_V044320</name>
</gene>
<keyword evidence="2" id="KW-0677">Repeat</keyword>
<dbReference type="AlphaFoldDB" id="A0AAV1AUE9"/>
<feature type="repeat" description="PPR" evidence="3">
    <location>
        <begin position="231"/>
        <end position="265"/>
    </location>
</feature>
<dbReference type="InterPro" id="IPR002885">
    <property type="entry name" value="PPR_rpt"/>
</dbReference>
<dbReference type="Pfam" id="PF01535">
    <property type="entry name" value="PPR"/>
    <property type="match status" value="1"/>
</dbReference>
<feature type="repeat" description="PPR" evidence="3">
    <location>
        <begin position="196"/>
        <end position="230"/>
    </location>
</feature>
<accession>A0AAV1AUE9</accession>
<dbReference type="GO" id="GO:0003729">
    <property type="term" value="F:mRNA binding"/>
    <property type="evidence" value="ECO:0007669"/>
    <property type="project" value="TreeGrafter"/>
</dbReference>
<proteinExistence type="inferred from homology"/>
<organism evidence="4 5">
    <name type="scientific">Vicia faba</name>
    <name type="common">Broad bean</name>
    <name type="synonym">Faba vulgaris</name>
    <dbReference type="NCBI Taxonomy" id="3906"/>
    <lineage>
        <taxon>Eukaryota</taxon>
        <taxon>Viridiplantae</taxon>
        <taxon>Streptophyta</taxon>
        <taxon>Embryophyta</taxon>
        <taxon>Tracheophyta</taxon>
        <taxon>Spermatophyta</taxon>
        <taxon>Magnoliopsida</taxon>
        <taxon>eudicotyledons</taxon>
        <taxon>Gunneridae</taxon>
        <taxon>Pentapetalae</taxon>
        <taxon>rosids</taxon>
        <taxon>fabids</taxon>
        <taxon>Fabales</taxon>
        <taxon>Fabaceae</taxon>
        <taxon>Papilionoideae</taxon>
        <taxon>50 kb inversion clade</taxon>
        <taxon>NPAAA clade</taxon>
        <taxon>Hologalegina</taxon>
        <taxon>IRL clade</taxon>
        <taxon>Fabeae</taxon>
        <taxon>Vicia</taxon>
    </lineage>
</organism>
<dbReference type="Pfam" id="PF13041">
    <property type="entry name" value="PPR_2"/>
    <property type="match status" value="2"/>
</dbReference>